<reference evidence="1 2" key="1">
    <citation type="journal article" date="2016" name="Nat. Commun.">
        <title>Thousands of microbial genomes shed light on interconnected biogeochemical processes in an aquifer system.</title>
        <authorList>
            <person name="Anantharaman K."/>
            <person name="Brown C.T."/>
            <person name="Hug L.A."/>
            <person name="Sharon I."/>
            <person name="Castelle C.J."/>
            <person name="Probst A.J."/>
            <person name="Thomas B.C."/>
            <person name="Singh A."/>
            <person name="Wilkins M.J."/>
            <person name="Karaoz U."/>
            <person name="Brodie E.L."/>
            <person name="Williams K.H."/>
            <person name="Hubbard S.S."/>
            <person name="Banfield J.F."/>
        </authorList>
    </citation>
    <scope>NUCLEOTIDE SEQUENCE [LARGE SCALE GENOMIC DNA]</scope>
</reference>
<evidence type="ECO:0000313" key="2">
    <source>
        <dbReference type="Proteomes" id="UP000177416"/>
    </source>
</evidence>
<evidence type="ECO:0000313" key="1">
    <source>
        <dbReference type="EMBL" id="OGG13806.1"/>
    </source>
</evidence>
<dbReference type="Proteomes" id="UP000177416">
    <property type="component" value="Unassembled WGS sequence"/>
</dbReference>
<proteinExistence type="predicted"/>
<gene>
    <name evidence="1" type="ORF">A2875_00915</name>
</gene>
<organism evidence="1 2">
    <name type="scientific">Candidatus Gottesmanbacteria bacterium RIFCSPHIGHO2_01_FULL_46_14</name>
    <dbReference type="NCBI Taxonomy" id="1798380"/>
    <lineage>
        <taxon>Bacteria</taxon>
        <taxon>Candidatus Gottesmaniibacteriota</taxon>
    </lineage>
</organism>
<comment type="caution">
    <text evidence="1">The sequence shown here is derived from an EMBL/GenBank/DDBJ whole genome shotgun (WGS) entry which is preliminary data.</text>
</comment>
<name>A0A1F5ZMS4_9BACT</name>
<evidence type="ECO:0008006" key="3">
    <source>
        <dbReference type="Google" id="ProtNLM"/>
    </source>
</evidence>
<protein>
    <recommendedName>
        <fullName evidence="3">DUF4258 domain-containing protein</fullName>
    </recommendedName>
</protein>
<accession>A0A1F5ZMS4</accession>
<dbReference type="AlphaFoldDB" id="A0A1F5ZMS4"/>
<dbReference type="EMBL" id="MFJJ01000032">
    <property type="protein sequence ID" value="OGG13806.1"/>
    <property type="molecule type" value="Genomic_DNA"/>
</dbReference>
<sequence length="86" mass="10451">MMKIRYTKHAALEKLAILEQHNFVVTRRQIREIIFRPDHQEPGKHPFQFIASKQVDERHILRVVYRKDDDIIIVITFYPAEIGRYY</sequence>